<reference evidence="1 2" key="1">
    <citation type="submission" date="2015-01" db="EMBL/GenBank/DDBJ databases">
        <title>The Genome Sequence of Exophiala oligosperma CBS72588.</title>
        <authorList>
            <consortium name="The Broad Institute Genomics Platform"/>
            <person name="Cuomo C."/>
            <person name="de Hoog S."/>
            <person name="Gorbushina A."/>
            <person name="Stielow B."/>
            <person name="Teixiera M."/>
            <person name="Abouelleil A."/>
            <person name="Chapman S.B."/>
            <person name="Priest M."/>
            <person name="Young S.K."/>
            <person name="Wortman J."/>
            <person name="Nusbaum C."/>
            <person name="Birren B."/>
        </authorList>
    </citation>
    <scope>NUCLEOTIDE SEQUENCE [LARGE SCALE GENOMIC DNA]</scope>
    <source>
        <strain evidence="1 2">CBS 72588</strain>
    </source>
</reference>
<organism evidence="1 2">
    <name type="scientific">Exophiala oligosperma</name>
    <dbReference type="NCBI Taxonomy" id="215243"/>
    <lineage>
        <taxon>Eukaryota</taxon>
        <taxon>Fungi</taxon>
        <taxon>Dikarya</taxon>
        <taxon>Ascomycota</taxon>
        <taxon>Pezizomycotina</taxon>
        <taxon>Eurotiomycetes</taxon>
        <taxon>Chaetothyriomycetidae</taxon>
        <taxon>Chaetothyriales</taxon>
        <taxon>Herpotrichiellaceae</taxon>
        <taxon>Exophiala</taxon>
    </lineage>
</organism>
<name>A0A0D2DJ97_9EURO</name>
<dbReference type="OrthoDB" id="406045at2759"/>
<dbReference type="EMBL" id="KN847335">
    <property type="protein sequence ID" value="KIW43018.1"/>
    <property type="molecule type" value="Genomic_DNA"/>
</dbReference>
<proteinExistence type="predicted"/>
<protein>
    <recommendedName>
        <fullName evidence="3">3-carboxy-cis,cis-muconate cycloisomerase</fullName>
    </recommendedName>
</protein>
<dbReference type="GeneID" id="27356243"/>
<dbReference type="AlphaFoldDB" id="A0A0D2DJ97"/>
<sequence>MSVSAMDSRIFRNLFGTREIRDVFTDEAYVSRMIETEAALARAESEVGVIPKDAGEMISRALRDVKIE</sequence>
<evidence type="ECO:0000313" key="1">
    <source>
        <dbReference type="EMBL" id="KIW43018.1"/>
    </source>
</evidence>
<keyword evidence="2" id="KW-1185">Reference proteome</keyword>
<gene>
    <name evidence="1" type="ORF">PV06_04169</name>
</gene>
<dbReference type="InterPro" id="IPR024083">
    <property type="entry name" value="Fumarase/histidase_N"/>
</dbReference>
<dbReference type="VEuPathDB" id="FungiDB:PV06_04169"/>
<dbReference type="Gene3D" id="1.10.275.10">
    <property type="entry name" value="Fumarase/aspartase (N-terminal domain)"/>
    <property type="match status" value="1"/>
</dbReference>
<evidence type="ECO:0000313" key="2">
    <source>
        <dbReference type="Proteomes" id="UP000053342"/>
    </source>
</evidence>
<evidence type="ECO:0008006" key="3">
    <source>
        <dbReference type="Google" id="ProtNLM"/>
    </source>
</evidence>
<dbReference type="HOGENOM" id="CLU_2793987_0_0_1"/>
<dbReference type="Proteomes" id="UP000053342">
    <property type="component" value="Unassembled WGS sequence"/>
</dbReference>
<dbReference type="SUPFAM" id="SSF48557">
    <property type="entry name" value="L-aspartase-like"/>
    <property type="match status" value="1"/>
</dbReference>
<dbReference type="GO" id="GO:0003824">
    <property type="term" value="F:catalytic activity"/>
    <property type="evidence" value="ECO:0007669"/>
    <property type="project" value="InterPro"/>
</dbReference>
<accession>A0A0D2DJ97</accession>
<dbReference type="InterPro" id="IPR008948">
    <property type="entry name" value="L-Aspartase-like"/>
</dbReference>
<dbReference type="RefSeq" id="XP_016263234.1">
    <property type="nucleotide sequence ID" value="XM_016405028.1"/>
</dbReference>
<dbReference type="STRING" id="215243.A0A0D2DJ97"/>